<dbReference type="NCBIfam" id="TIGR01869">
    <property type="entry name" value="casC_Cse4"/>
    <property type="match status" value="1"/>
</dbReference>
<proteinExistence type="predicted"/>
<dbReference type="Proteomes" id="UP000663929">
    <property type="component" value="Chromosome"/>
</dbReference>
<dbReference type="AlphaFoldDB" id="A0A8A4TJC7"/>
<name>A0A8A4TJC7_SULCO</name>
<dbReference type="InterPro" id="IPR010148">
    <property type="entry name" value="CRISPR-assoc_prot_CT1975"/>
</dbReference>
<dbReference type="RefSeq" id="WP_237378941.1">
    <property type="nucleotide sequence ID" value="NZ_CP071793.1"/>
</dbReference>
<organism evidence="1 2">
    <name type="scientific">Sulfidibacter corallicola</name>
    <dbReference type="NCBI Taxonomy" id="2818388"/>
    <lineage>
        <taxon>Bacteria</taxon>
        <taxon>Pseudomonadati</taxon>
        <taxon>Acidobacteriota</taxon>
        <taxon>Holophagae</taxon>
        <taxon>Acanthopleuribacterales</taxon>
        <taxon>Acanthopleuribacteraceae</taxon>
        <taxon>Sulfidibacter</taxon>
    </lineage>
</organism>
<keyword evidence="2" id="KW-1185">Reference proteome</keyword>
<dbReference type="Pfam" id="PF09344">
    <property type="entry name" value="Cas_CT1975"/>
    <property type="match status" value="1"/>
</dbReference>
<dbReference type="KEGG" id="scor:J3U87_27275"/>
<protein>
    <submittedName>
        <fullName evidence="1">Type I-E CRISPR-associated protein Cas7/Cse4/CasC</fullName>
    </submittedName>
</protein>
<dbReference type="EMBL" id="CP071793">
    <property type="protein sequence ID" value="QTD49304.1"/>
    <property type="molecule type" value="Genomic_DNA"/>
</dbReference>
<accession>A0A8A4TJC7</accession>
<evidence type="ECO:0000313" key="1">
    <source>
        <dbReference type="EMBL" id="QTD49304.1"/>
    </source>
</evidence>
<reference evidence="1" key="1">
    <citation type="submission" date="2021-03" db="EMBL/GenBank/DDBJ databases">
        <title>Acanthopleuribacteraceae sp. M133.</title>
        <authorList>
            <person name="Wang G."/>
        </authorList>
    </citation>
    <scope>NUCLEOTIDE SEQUENCE</scope>
    <source>
        <strain evidence="1">M133</strain>
    </source>
</reference>
<evidence type="ECO:0000313" key="2">
    <source>
        <dbReference type="Proteomes" id="UP000663929"/>
    </source>
</evidence>
<gene>
    <name evidence="1" type="primary">cas7e</name>
    <name evidence="1" type="ORF">J3U87_27275</name>
</gene>
<sequence length="348" mass="38190">MSRFTQLHVLTFYPPSNLNRDDLGRPKTAQVGGTNRLRISSQCLKRAWRTSDLFQEALAGHLGVRTRKIATSWVMPILEEQGIDEKKAKEWAQHFTKTFSNIKKGDLDTPQLVHYSPEEKAAVLALARTCAEQKRPPTDDELHALRGAPHAADIAMFGRMLADHPSQNCEAAVQVAHAISVNKVAVEDDFFTAVDDLNRREDTGAGHLDELGFGSGLYYLYVNINRDQLVSNLGDDADLASHSLRALVASIAKVSPGGKQNSFAALGLASYILAEHEDQSPRSLAMAFIKDIRDSDQSNILANAVDAMRTMRSNLADCYEVGAGRAMEFYPAAGEGRFGELLDFVSEG</sequence>